<protein>
    <recommendedName>
        <fullName evidence="2">Lipocalin-like domain-containing protein</fullName>
    </recommendedName>
</protein>
<accession>A0A381QRC2</accession>
<name>A0A381QRC2_9ZZZZ</name>
<sequence length="120" mass="12922">MVNMRKTFLVITISLFLAACDIESVSVGDWNIIVDTEFGMQSSVWTITADGTITIAGDAIRVVEGAILEGSRISWSDEISNPSGSEQMMRINFSGTVDGNNLQGTIFTTLGNLTVNGTRQ</sequence>
<dbReference type="PROSITE" id="PS51257">
    <property type="entry name" value="PROKAR_LIPOPROTEIN"/>
    <property type="match status" value="1"/>
</dbReference>
<reference evidence="1" key="1">
    <citation type="submission" date="2018-05" db="EMBL/GenBank/DDBJ databases">
        <authorList>
            <person name="Lanie J.A."/>
            <person name="Ng W.-L."/>
            <person name="Kazmierczak K.M."/>
            <person name="Andrzejewski T.M."/>
            <person name="Davidsen T.M."/>
            <person name="Wayne K.J."/>
            <person name="Tettelin H."/>
            <person name="Glass J.I."/>
            <person name="Rusch D."/>
            <person name="Podicherti R."/>
            <person name="Tsui H.-C.T."/>
            <person name="Winkler M.E."/>
        </authorList>
    </citation>
    <scope>NUCLEOTIDE SEQUENCE</scope>
</reference>
<evidence type="ECO:0008006" key="2">
    <source>
        <dbReference type="Google" id="ProtNLM"/>
    </source>
</evidence>
<evidence type="ECO:0000313" key="1">
    <source>
        <dbReference type="EMBL" id="SUZ81915.1"/>
    </source>
</evidence>
<proteinExistence type="predicted"/>
<organism evidence="1">
    <name type="scientific">marine metagenome</name>
    <dbReference type="NCBI Taxonomy" id="408172"/>
    <lineage>
        <taxon>unclassified sequences</taxon>
        <taxon>metagenomes</taxon>
        <taxon>ecological metagenomes</taxon>
    </lineage>
</organism>
<dbReference type="AlphaFoldDB" id="A0A381QRC2"/>
<dbReference type="EMBL" id="UINC01001483">
    <property type="protein sequence ID" value="SUZ81915.1"/>
    <property type="molecule type" value="Genomic_DNA"/>
</dbReference>
<gene>
    <name evidence="1" type="ORF">METZ01_LOCUS34769</name>
</gene>